<proteinExistence type="predicted"/>
<dbReference type="OrthoDB" id="598340at2"/>
<dbReference type="RefSeq" id="WP_139456463.1">
    <property type="nucleotide sequence ID" value="NZ_VDCH01000005.1"/>
</dbReference>
<dbReference type="EMBL" id="VDCH01000005">
    <property type="protein sequence ID" value="TNJ39585.1"/>
    <property type="molecule type" value="Genomic_DNA"/>
</dbReference>
<reference evidence="1 2" key="1">
    <citation type="submission" date="2019-05" db="EMBL/GenBank/DDBJ databases">
        <title>Draft Whole-Genome sequence of the green sulfur bacterium Chlorobaculum thiosulfatiphilum DSM 249.</title>
        <authorList>
            <person name="Meyer T.E."/>
            <person name="Kyndt J.A."/>
        </authorList>
    </citation>
    <scope>NUCLEOTIDE SEQUENCE [LARGE SCALE GENOMIC DNA]</scope>
    <source>
        <strain evidence="1 2">DSM 249</strain>
    </source>
</reference>
<dbReference type="AlphaFoldDB" id="A0A5C4S8E4"/>
<dbReference type="Proteomes" id="UP000308271">
    <property type="component" value="Unassembled WGS sequence"/>
</dbReference>
<evidence type="ECO:0000313" key="2">
    <source>
        <dbReference type="Proteomes" id="UP000308271"/>
    </source>
</evidence>
<evidence type="ECO:0000313" key="1">
    <source>
        <dbReference type="EMBL" id="TNJ39585.1"/>
    </source>
</evidence>
<keyword evidence="2" id="KW-1185">Reference proteome</keyword>
<evidence type="ECO:0008006" key="3">
    <source>
        <dbReference type="Google" id="ProtNLM"/>
    </source>
</evidence>
<comment type="caution">
    <text evidence="1">The sequence shown here is derived from an EMBL/GenBank/DDBJ whole genome shotgun (WGS) entry which is preliminary data.</text>
</comment>
<accession>A0A5C4S8E4</accession>
<sequence>MKNITMSADEELIRKAREKAQRERTTLNETFRGWLQQYVNAEARAKEFDALMQSLDYVKPGRTFSREEMNER</sequence>
<gene>
    <name evidence="1" type="ORF">FGF66_03940</name>
</gene>
<organism evidence="1 2">
    <name type="scientific">Chlorobaculum thiosulfatiphilum</name>
    <name type="common">Chlorobium limicola f.sp. thiosulfatophilum</name>
    <dbReference type="NCBI Taxonomy" id="115852"/>
    <lineage>
        <taxon>Bacteria</taxon>
        <taxon>Pseudomonadati</taxon>
        <taxon>Chlorobiota</taxon>
        <taxon>Chlorobiia</taxon>
        <taxon>Chlorobiales</taxon>
        <taxon>Chlorobiaceae</taxon>
        <taxon>Chlorobaculum</taxon>
    </lineage>
</organism>
<name>A0A5C4S8E4_CHLTI</name>
<protein>
    <recommendedName>
        <fullName evidence="3">CopG family transcriptional regulator</fullName>
    </recommendedName>
</protein>